<evidence type="ECO:0000256" key="2">
    <source>
        <dbReference type="SAM" id="MobiDB-lite"/>
    </source>
</evidence>
<evidence type="ECO:0000256" key="3">
    <source>
        <dbReference type="SAM" id="SignalP"/>
    </source>
</evidence>
<name>A0A2P5HGR1_DIAHE</name>
<evidence type="ECO:0000256" key="1">
    <source>
        <dbReference type="ARBA" id="ARBA00022729"/>
    </source>
</evidence>
<evidence type="ECO:0000313" key="5">
    <source>
        <dbReference type="EMBL" id="POS69435.1"/>
    </source>
</evidence>
<dbReference type="Proteomes" id="UP000094444">
    <property type="component" value="Unassembled WGS sequence"/>
</dbReference>
<dbReference type="InterPro" id="IPR013830">
    <property type="entry name" value="SGNH_hydro"/>
</dbReference>
<sequence>MPSILFMSTCGLWLASSSIASALNFGHNANLFRRENINNYVGCDKTYPDPNGSGNAWVSGRSLIDIAYHDALRLAQHINPFLAVPTPDGQDPSEQDPGALEMRYLGGDINKAETRRLVGDVFRHIANWYPWYPFDRFFTDQIEVSCEVDQPNADDYECGHAILDDRQLIGAYTITTGFKSKIVFCNLFFTYMSLDRKRQDLEDQPSRNRDITYMQNSGQIFLHEMTHLATIEGQIPEFIGDLRVGLEGQTGRRAFGARRTERLARTFPAGAYLNGKSLLIHMHEYSQLVLDLISSAADNYAWYATARWFSQFYGTPEPADTNTSEDIDDTEDQWADGHSHDSSATDSGLAEPDYDEISALEAIAFDAGEYTPTGWLSGKNLRILPLGDSITYGYLSSNGNGYRDALRTILTSAGNTVDMVGSVRSGDMADNDNEGHSGFTISQIAASNSAYRQRPNVVLLHAGTNDMGQASGWETAPERLDSLVEALVGALPDATIVVARIIPAASSATMSRIRTYNNAITKLMSARARDGQHVMMVDMPSAVRASDLADGLHPSDQGYEKMAVKWAISLTAADSLGWIKAPVGVEGPARDTCPRDPTWLPQGEIANGAGLGANLYVNSACLTDPDTDTCDCQELDTPSALTQDLLDSTDECERRALNTTLDTAVHFADLNGDGRSEYLWVANNGAVTAFLNLGSIWGGAEAGKVRWAAQGVVASGVGGNRAGVRFADLNGDGRAEYLKVNDDGSVECWLNAGGQDDGTNAAKITWIPQGKIASGIGKDGAGVRFADMNGDGRAEYIYINTDGSVEAFLNLGSTSGGVDAGKVAWSSQGTIASGVGVGKDGIIFADINGDGRADYIALSRTDGSARLWLNGGGPDDGPNAAKVVWLPHGPIANGVGGSGMGIQFADLNGDSRAEYIDVKFDTSASDSVVNAWGSVDNVTRLSSVCRAIDAGSKTAEVTSDHEDAEI</sequence>
<protein>
    <submittedName>
        <fullName evidence="5">FG-GAP repeat domain-containing protein</fullName>
    </submittedName>
</protein>
<proteinExistence type="predicted"/>
<comment type="caution">
    <text evidence="5">The sequence shown here is derived from an EMBL/GenBank/DDBJ whole genome shotgun (WGS) entry which is preliminary data.</text>
</comment>
<dbReference type="Gene3D" id="3.40.50.1110">
    <property type="entry name" value="SGNH hydrolase"/>
    <property type="match status" value="1"/>
</dbReference>
<dbReference type="InterPro" id="IPR051532">
    <property type="entry name" value="Ester_Hydrolysis_Enzymes"/>
</dbReference>
<accession>A0A2P5HGR1</accession>
<dbReference type="SUPFAM" id="SSF52266">
    <property type="entry name" value="SGNH hydrolase"/>
    <property type="match status" value="1"/>
</dbReference>
<feature type="signal peptide" evidence="3">
    <location>
        <begin position="1"/>
        <end position="22"/>
    </location>
</feature>
<evidence type="ECO:0000259" key="4">
    <source>
        <dbReference type="Pfam" id="PF13472"/>
    </source>
</evidence>
<dbReference type="STRING" id="158607.A0A2P5HGR1"/>
<dbReference type="EMBL" id="MAVT02002292">
    <property type="protein sequence ID" value="POS69435.1"/>
    <property type="molecule type" value="Genomic_DNA"/>
</dbReference>
<dbReference type="InterPro" id="IPR028994">
    <property type="entry name" value="Integrin_alpha_N"/>
</dbReference>
<dbReference type="Pfam" id="PF13472">
    <property type="entry name" value="Lipase_GDSL_2"/>
    <property type="match status" value="1"/>
</dbReference>
<dbReference type="GO" id="GO:0004622">
    <property type="term" value="F:phosphatidylcholine lysophospholipase activity"/>
    <property type="evidence" value="ECO:0007669"/>
    <property type="project" value="TreeGrafter"/>
</dbReference>
<dbReference type="InterPro" id="IPR013517">
    <property type="entry name" value="FG-GAP"/>
</dbReference>
<feature type="chain" id="PRO_5015179517" evidence="3">
    <location>
        <begin position="23"/>
        <end position="966"/>
    </location>
</feature>
<keyword evidence="1 3" id="KW-0732">Signal</keyword>
<dbReference type="InParanoid" id="A0A2P5HGR1"/>
<organism evidence="5 6">
    <name type="scientific">Diaporthe helianthi</name>
    <dbReference type="NCBI Taxonomy" id="158607"/>
    <lineage>
        <taxon>Eukaryota</taxon>
        <taxon>Fungi</taxon>
        <taxon>Dikarya</taxon>
        <taxon>Ascomycota</taxon>
        <taxon>Pezizomycotina</taxon>
        <taxon>Sordariomycetes</taxon>
        <taxon>Sordariomycetidae</taxon>
        <taxon>Diaporthales</taxon>
        <taxon>Diaporthaceae</taxon>
        <taxon>Diaporthe</taxon>
    </lineage>
</organism>
<dbReference type="PANTHER" id="PTHR30383">
    <property type="entry name" value="THIOESTERASE 1/PROTEASE 1/LYSOPHOSPHOLIPASE L1"/>
    <property type="match status" value="1"/>
</dbReference>
<keyword evidence="6" id="KW-1185">Reference proteome</keyword>
<dbReference type="SUPFAM" id="SSF55486">
    <property type="entry name" value="Metalloproteases ('zincins'), catalytic domain"/>
    <property type="match status" value="1"/>
</dbReference>
<gene>
    <name evidence="5" type="ORF">DHEL01_v212171</name>
</gene>
<dbReference type="PANTHER" id="PTHR30383:SF5">
    <property type="entry name" value="SGNH HYDROLASE-TYPE ESTERASE DOMAIN-CONTAINING PROTEIN"/>
    <property type="match status" value="1"/>
</dbReference>
<dbReference type="Gene3D" id="3.40.390.10">
    <property type="entry name" value="Collagenase (Catalytic Domain)"/>
    <property type="match status" value="1"/>
</dbReference>
<dbReference type="InterPro" id="IPR024079">
    <property type="entry name" value="MetalloPept_cat_dom_sf"/>
</dbReference>
<dbReference type="SUPFAM" id="SSF69318">
    <property type="entry name" value="Integrin alpha N-terminal domain"/>
    <property type="match status" value="1"/>
</dbReference>
<dbReference type="InterPro" id="IPR036514">
    <property type="entry name" value="SGNH_hydro_sf"/>
</dbReference>
<evidence type="ECO:0000313" key="6">
    <source>
        <dbReference type="Proteomes" id="UP000094444"/>
    </source>
</evidence>
<dbReference type="AlphaFoldDB" id="A0A2P5HGR1"/>
<dbReference type="Pfam" id="PF13517">
    <property type="entry name" value="FG-GAP_3"/>
    <property type="match status" value="2"/>
</dbReference>
<feature type="region of interest" description="Disordered" evidence="2">
    <location>
        <begin position="319"/>
        <end position="350"/>
    </location>
</feature>
<dbReference type="CDD" id="cd01833">
    <property type="entry name" value="XynB_like"/>
    <property type="match status" value="1"/>
</dbReference>
<reference evidence="5" key="1">
    <citation type="submission" date="2017-09" db="EMBL/GenBank/DDBJ databases">
        <title>Polyketide synthases of a Diaporthe helianthi virulent isolate.</title>
        <authorList>
            <person name="Baroncelli R."/>
        </authorList>
    </citation>
    <scope>NUCLEOTIDE SEQUENCE [LARGE SCALE GENOMIC DNA]</scope>
    <source>
        <strain evidence="5">7/96</strain>
    </source>
</reference>
<dbReference type="GO" id="GO:0008237">
    <property type="term" value="F:metallopeptidase activity"/>
    <property type="evidence" value="ECO:0007669"/>
    <property type="project" value="InterPro"/>
</dbReference>
<feature type="compositionally biased region" description="Acidic residues" evidence="2">
    <location>
        <begin position="323"/>
        <end position="334"/>
    </location>
</feature>
<feature type="domain" description="SGNH hydrolase-type esterase" evidence="4">
    <location>
        <begin position="386"/>
        <end position="560"/>
    </location>
</feature>
<dbReference type="OrthoDB" id="2119228at2759"/>